<evidence type="ECO:0000313" key="4">
    <source>
        <dbReference type="Proteomes" id="UP000184211"/>
    </source>
</evidence>
<protein>
    <submittedName>
        <fullName evidence="3">Gluconate 5-dehydrogenase</fullName>
    </submittedName>
</protein>
<evidence type="ECO:0000259" key="2">
    <source>
        <dbReference type="SMART" id="SM00822"/>
    </source>
</evidence>
<evidence type="ECO:0000256" key="1">
    <source>
        <dbReference type="ARBA" id="ARBA00006484"/>
    </source>
</evidence>
<dbReference type="STRING" id="870908.SAMN04488044_2040"/>
<dbReference type="OrthoDB" id="7257744at2"/>
<dbReference type="Proteomes" id="UP000184211">
    <property type="component" value="Unassembled WGS sequence"/>
</dbReference>
<dbReference type="SMART" id="SM00822">
    <property type="entry name" value="PKS_KR"/>
    <property type="match status" value="1"/>
</dbReference>
<accession>A0A1M5QN00</accession>
<dbReference type="FunFam" id="3.40.50.720:FF:000084">
    <property type="entry name" value="Short-chain dehydrogenase reductase"/>
    <property type="match status" value="1"/>
</dbReference>
<dbReference type="GO" id="GO:0016616">
    <property type="term" value="F:oxidoreductase activity, acting on the CH-OH group of donors, NAD or NADP as acceptor"/>
    <property type="evidence" value="ECO:0007669"/>
    <property type="project" value="UniProtKB-ARBA"/>
</dbReference>
<dbReference type="PRINTS" id="PR00081">
    <property type="entry name" value="GDHRDH"/>
</dbReference>
<dbReference type="CDD" id="cd05233">
    <property type="entry name" value="SDR_c"/>
    <property type="match status" value="1"/>
</dbReference>
<sequence length="259" mass="26909">MADPTVLNNQYGLSGKTALVTGGGTGLGKAIATALAQSGARVVIAGRRQEVLEAACAEIGHGAEFMALDLTDIAAIPSAASALHEKFGTFDILINNAGNTLKKPFVESTLQEFDGVFDVHVRGALELSRAIVARMLSEGRQGSVQFISSMTAYIGQPNVSGYTISKTAINGVIRALSAEFAEHGIRVNGVAPGWIDTDVFRTATKGDPERKAKIMGRIPMGKLGTPEDIGWACAFLASPAAKYVTGQVLLVDGGGATGF</sequence>
<dbReference type="SUPFAM" id="SSF51735">
    <property type="entry name" value="NAD(P)-binding Rossmann-fold domains"/>
    <property type="match status" value="1"/>
</dbReference>
<dbReference type="GO" id="GO:0030497">
    <property type="term" value="P:fatty acid elongation"/>
    <property type="evidence" value="ECO:0007669"/>
    <property type="project" value="TreeGrafter"/>
</dbReference>
<proteinExistence type="inferred from homology"/>
<feature type="domain" description="Ketoreductase" evidence="2">
    <location>
        <begin position="16"/>
        <end position="197"/>
    </location>
</feature>
<dbReference type="Pfam" id="PF13561">
    <property type="entry name" value="adh_short_C2"/>
    <property type="match status" value="1"/>
</dbReference>
<keyword evidence="4" id="KW-1185">Reference proteome</keyword>
<name>A0A1M5QN00_9RHOB</name>
<dbReference type="NCBIfam" id="NF005559">
    <property type="entry name" value="PRK07231.1"/>
    <property type="match status" value="1"/>
</dbReference>
<dbReference type="AlphaFoldDB" id="A0A1M5QN00"/>
<dbReference type="InterPro" id="IPR057326">
    <property type="entry name" value="KR_dom"/>
</dbReference>
<dbReference type="EMBL" id="FQWM01000003">
    <property type="protein sequence ID" value="SHH14943.1"/>
    <property type="molecule type" value="Genomic_DNA"/>
</dbReference>
<comment type="similarity">
    <text evidence="1">Belongs to the short-chain dehydrogenases/reductases (SDR) family.</text>
</comment>
<dbReference type="InterPro" id="IPR002347">
    <property type="entry name" value="SDR_fam"/>
</dbReference>
<dbReference type="Gene3D" id="3.40.50.720">
    <property type="entry name" value="NAD(P)-binding Rossmann-like Domain"/>
    <property type="match status" value="1"/>
</dbReference>
<dbReference type="PROSITE" id="PS00061">
    <property type="entry name" value="ADH_SHORT"/>
    <property type="match status" value="1"/>
</dbReference>
<dbReference type="PANTHER" id="PTHR42760">
    <property type="entry name" value="SHORT-CHAIN DEHYDROGENASES/REDUCTASES FAMILY MEMBER"/>
    <property type="match status" value="1"/>
</dbReference>
<dbReference type="PRINTS" id="PR00080">
    <property type="entry name" value="SDRFAMILY"/>
</dbReference>
<evidence type="ECO:0000313" key="3">
    <source>
        <dbReference type="EMBL" id="SHH14943.1"/>
    </source>
</evidence>
<dbReference type="RefSeq" id="WP_072792931.1">
    <property type="nucleotide sequence ID" value="NZ_FQWM01000003.1"/>
</dbReference>
<dbReference type="InterPro" id="IPR020904">
    <property type="entry name" value="Sc_DH/Rdtase_CS"/>
</dbReference>
<gene>
    <name evidence="3" type="ORF">SAMN04488044_2040</name>
</gene>
<dbReference type="PANTHER" id="PTHR42760:SF40">
    <property type="entry name" value="3-OXOACYL-[ACYL-CARRIER-PROTEIN] REDUCTASE, CHLOROPLASTIC"/>
    <property type="match status" value="1"/>
</dbReference>
<reference evidence="4" key="1">
    <citation type="submission" date="2016-11" db="EMBL/GenBank/DDBJ databases">
        <authorList>
            <person name="Varghese N."/>
            <person name="Submissions S."/>
        </authorList>
    </citation>
    <scope>NUCLEOTIDE SEQUENCE [LARGE SCALE GENOMIC DNA]</scope>
    <source>
        <strain evidence="4">DSM 28223</strain>
    </source>
</reference>
<dbReference type="InterPro" id="IPR036291">
    <property type="entry name" value="NAD(P)-bd_dom_sf"/>
</dbReference>
<organism evidence="3 4">
    <name type="scientific">Cognatishimia maritima</name>
    <dbReference type="NCBI Taxonomy" id="870908"/>
    <lineage>
        <taxon>Bacteria</taxon>
        <taxon>Pseudomonadati</taxon>
        <taxon>Pseudomonadota</taxon>
        <taxon>Alphaproteobacteria</taxon>
        <taxon>Rhodobacterales</taxon>
        <taxon>Paracoccaceae</taxon>
        <taxon>Cognatishimia</taxon>
    </lineage>
</organism>